<dbReference type="GO" id="GO:0005524">
    <property type="term" value="F:ATP binding"/>
    <property type="evidence" value="ECO:0007669"/>
    <property type="project" value="UniProtKB-KW"/>
</dbReference>
<name>A0A388S9V7_9BURK</name>
<evidence type="ECO:0000259" key="14">
    <source>
        <dbReference type="PROSITE" id="PS50893"/>
    </source>
</evidence>
<dbReference type="InterPro" id="IPR003439">
    <property type="entry name" value="ABC_transporter-like_ATP-bd"/>
</dbReference>
<dbReference type="Pfam" id="PF00005">
    <property type="entry name" value="ABC_tran"/>
    <property type="match status" value="2"/>
</dbReference>
<dbReference type="PANTHER" id="PTHR43297:SF13">
    <property type="entry name" value="NICKEL ABC TRANSPORTER, ATP-BINDING PROTEIN"/>
    <property type="match status" value="1"/>
</dbReference>
<dbReference type="SMART" id="SM00382">
    <property type="entry name" value="AAA"/>
    <property type="match status" value="2"/>
</dbReference>
<dbReference type="GO" id="GO:0005886">
    <property type="term" value="C:plasma membrane"/>
    <property type="evidence" value="ECO:0007669"/>
    <property type="project" value="UniProtKB-SubCell"/>
</dbReference>
<dbReference type="GO" id="GO:0015413">
    <property type="term" value="F:ABC-type nickel transporter activity"/>
    <property type="evidence" value="ECO:0007669"/>
    <property type="project" value="UniProtKB-EC"/>
</dbReference>
<evidence type="ECO:0000313" key="16">
    <source>
        <dbReference type="Proteomes" id="UP000266091"/>
    </source>
</evidence>
<dbReference type="InterPro" id="IPR027417">
    <property type="entry name" value="P-loop_NTPase"/>
</dbReference>
<comment type="subunit">
    <text evidence="10">The complex is composed of two ATP-binding proteins (NikD and NikE), two transmembrane proteins (NikB and NikC) and a solute-binding protein (NikA).</text>
</comment>
<dbReference type="PROSITE" id="PS50893">
    <property type="entry name" value="ABC_TRANSPORTER_2"/>
    <property type="match status" value="2"/>
</dbReference>
<keyword evidence="4" id="KW-1003">Cell membrane</keyword>
<feature type="domain" description="ABC transporter" evidence="14">
    <location>
        <begin position="8"/>
        <end position="258"/>
    </location>
</feature>
<keyword evidence="9" id="KW-0472">Membrane</keyword>
<keyword evidence="6 15" id="KW-0067">ATP-binding</keyword>
<comment type="similarity">
    <text evidence="2">Belongs to the ABC transporter superfamily.</text>
</comment>
<dbReference type="OrthoDB" id="9802772at2"/>
<evidence type="ECO:0000256" key="13">
    <source>
        <dbReference type="ARBA" id="ARBA00048610"/>
    </source>
</evidence>
<sequence length="609" mass="66659">MTDEKTLLELRNLEIEVDTPRGPIRPVSGISLSIPKGKTLALVGESGCGKSMTALSVMRLLPGNARILSGTDTLSGEDLFPVPESVMQAVRGRRIGMIFQEPSTSLNPVMTVGDQIGEVLSRHLGLKGKEKTEEEIAWLRRVGIPEPEKRVNAFPFQLSGGQKQRCMIAMALAGDPDLVIADEPTTALDVTLQKQILDLLLRLQAERSLSLLLITHDLAVVRKMAHYVALMYAGEIVEQAPADEFFSHQAHPYAKQLLAALPSTARKGKLLASIPGTVPDFLQPIEGCRFAPRCLWAVDACREGTIPLKPISDVHACACIRPYSEKTRTDDEPPLPPKAAPGRTLLEAKGLRVWFPEGRKLFRTDKDYVHAVDGIDITLRENETLALVGESGSGKTTAGKAILRLLGKEAKISGSIRICGEDTASPKGKNLKALRQAAQIIFQDPFSSLDPRMTVGETLLEALESLRPDMSREEKSERIRGLLSRVGLREDALRRYPHEFSGGQRQRIAIARALAPEPKLIICDEPTSALDVSVQAQILNLLGRIQRETGIAYLLITHNFGVVEYIADRVAVMRSGKIVEEGPLEDVLQHPASTYTRELLDAVPRLGGI</sequence>
<evidence type="ECO:0000256" key="5">
    <source>
        <dbReference type="ARBA" id="ARBA00022741"/>
    </source>
</evidence>
<evidence type="ECO:0000313" key="15">
    <source>
        <dbReference type="EMBL" id="GBO93047.1"/>
    </source>
</evidence>
<dbReference type="NCBIfam" id="TIGR01727">
    <property type="entry name" value="oligo_HPY"/>
    <property type="match status" value="1"/>
</dbReference>
<evidence type="ECO:0000256" key="8">
    <source>
        <dbReference type="ARBA" id="ARBA00023065"/>
    </source>
</evidence>
<dbReference type="AlphaFoldDB" id="A0A388S9V7"/>
<evidence type="ECO:0000256" key="6">
    <source>
        <dbReference type="ARBA" id="ARBA00022840"/>
    </source>
</evidence>
<dbReference type="RefSeq" id="WP_116269514.1">
    <property type="nucleotide sequence ID" value="NZ_BGZJ01000001.1"/>
</dbReference>
<dbReference type="SUPFAM" id="SSF52540">
    <property type="entry name" value="P-loop containing nucleoside triphosphate hydrolases"/>
    <property type="match status" value="2"/>
</dbReference>
<evidence type="ECO:0000256" key="11">
    <source>
        <dbReference type="ARBA" id="ARBA00039098"/>
    </source>
</evidence>
<comment type="catalytic activity">
    <reaction evidence="13">
        <text>Ni(2+)(out) + ATP + H2O = Ni(2+)(in) + ADP + phosphate + H(+)</text>
        <dbReference type="Rhea" id="RHEA:15557"/>
        <dbReference type="ChEBI" id="CHEBI:15377"/>
        <dbReference type="ChEBI" id="CHEBI:15378"/>
        <dbReference type="ChEBI" id="CHEBI:30616"/>
        <dbReference type="ChEBI" id="CHEBI:43474"/>
        <dbReference type="ChEBI" id="CHEBI:49786"/>
        <dbReference type="ChEBI" id="CHEBI:456216"/>
        <dbReference type="EC" id="7.2.2.11"/>
    </reaction>
    <physiologicalReaction direction="left-to-right" evidence="13">
        <dbReference type="Rhea" id="RHEA:15558"/>
    </physiologicalReaction>
</comment>
<feature type="domain" description="ABC transporter" evidence="14">
    <location>
        <begin position="356"/>
        <end position="600"/>
    </location>
</feature>
<evidence type="ECO:0000256" key="10">
    <source>
        <dbReference type="ARBA" id="ARBA00038669"/>
    </source>
</evidence>
<organism evidence="15 16">
    <name type="scientific">Mesosutterella multiformis</name>
    <dbReference type="NCBI Taxonomy" id="2259133"/>
    <lineage>
        <taxon>Bacteria</taxon>
        <taxon>Pseudomonadati</taxon>
        <taxon>Pseudomonadota</taxon>
        <taxon>Betaproteobacteria</taxon>
        <taxon>Burkholderiales</taxon>
        <taxon>Sutterellaceae</taxon>
        <taxon>Mesosutterella</taxon>
    </lineage>
</organism>
<keyword evidence="7" id="KW-1278">Translocase</keyword>
<dbReference type="GO" id="GO:0015833">
    <property type="term" value="P:peptide transport"/>
    <property type="evidence" value="ECO:0007669"/>
    <property type="project" value="InterPro"/>
</dbReference>
<evidence type="ECO:0000256" key="1">
    <source>
        <dbReference type="ARBA" id="ARBA00004417"/>
    </source>
</evidence>
<evidence type="ECO:0000256" key="4">
    <source>
        <dbReference type="ARBA" id="ARBA00022475"/>
    </source>
</evidence>
<dbReference type="GO" id="GO:0016887">
    <property type="term" value="F:ATP hydrolysis activity"/>
    <property type="evidence" value="ECO:0007669"/>
    <property type="project" value="InterPro"/>
</dbReference>
<dbReference type="CDD" id="cd03257">
    <property type="entry name" value="ABC_NikE_OppD_transporters"/>
    <property type="match status" value="2"/>
</dbReference>
<dbReference type="Gene3D" id="3.40.50.300">
    <property type="entry name" value="P-loop containing nucleotide triphosphate hydrolases"/>
    <property type="match status" value="2"/>
</dbReference>
<dbReference type="Proteomes" id="UP000266091">
    <property type="component" value="Unassembled WGS sequence"/>
</dbReference>
<evidence type="ECO:0000256" key="9">
    <source>
        <dbReference type="ARBA" id="ARBA00023136"/>
    </source>
</evidence>
<proteinExistence type="inferred from homology"/>
<accession>A0A388S9V7</accession>
<dbReference type="InterPro" id="IPR003593">
    <property type="entry name" value="AAA+_ATPase"/>
</dbReference>
<comment type="subcellular location">
    <subcellularLocation>
        <location evidence="1">Cell inner membrane</location>
        <topology evidence="1">Peripheral membrane protein</topology>
    </subcellularLocation>
</comment>
<evidence type="ECO:0000256" key="2">
    <source>
        <dbReference type="ARBA" id="ARBA00005417"/>
    </source>
</evidence>
<evidence type="ECO:0000256" key="3">
    <source>
        <dbReference type="ARBA" id="ARBA00022448"/>
    </source>
</evidence>
<comment type="caution">
    <text evidence="15">The sequence shown here is derived from an EMBL/GenBank/DDBJ whole genome shotgun (WGS) entry which is preliminary data.</text>
</comment>
<dbReference type="FunFam" id="3.40.50.300:FF:000016">
    <property type="entry name" value="Oligopeptide ABC transporter ATP-binding component"/>
    <property type="match status" value="1"/>
</dbReference>
<evidence type="ECO:0000256" key="7">
    <source>
        <dbReference type="ARBA" id="ARBA00022967"/>
    </source>
</evidence>
<gene>
    <name evidence="15" type="primary">dppF</name>
    <name evidence="15" type="ORF">MESMUL_04010</name>
</gene>
<dbReference type="EMBL" id="BGZJ01000001">
    <property type="protein sequence ID" value="GBO93047.1"/>
    <property type="molecule type" value="Genomic_DNA"/>
</dbReference>
<dbReference type="PANTHER" id="PTHR43297">
    <property type="entry name" value="OLIGOPEPTIDE TRANSPORT ATP-BINDING PROTEIN APPD"/>
    <property type="match status" value="1"/>
</dbReference>
<dbReference type="Pfam" id="PF08352">
    <property type="entry name" value="oligo_HPY"/>
    <property type="match status" value="2"/>
</dbReference>
<keyword evidence="3" id="KW-0813">Transport</keyword>
<dbReference type="NCBIfam" id="NF007739">
    <property type="entry name" value="PRK10419.1"/>
    <property type="match status" value="2"/>
</dbReference>
<dbReference type="NCBIfam" id="NF008453">
    <property type="entry name" value="PRK11308.1"/>
    <property type="match status" value="2"/>
</dbReference>
<reference evidence="15 16" key="1">
    <citation type="journal article" date="2018" name="Int. J. Syst. Evol. Microbiol.">
        <title>Mesosutterella multiformis gen. nov., sp. nov., a member of the family Sutterellaceae and Sutterella megalosphaeroides sp. nov., isolated from human faeces.</title>
        <authorList>
            <person name="Sakamoto M."/>
            <person name="Ikeyama N."/>
            <person name="Kunihiro T."/>
            <person name="Iino T."/>
            <person name="Yuki M."/>
            <person name="Ohkuma M."/>
        </authorList>
    </citation>
    <scope>NUCLEOTIDE SEQUENCE [LARGE SCALE GENOMIC DNA]</scope>
    <source>
        <strain evidence="15 16">4NBBH2</strain>
    </source>
</reference>
<dbReference type="InterPro" id="IPR017871">
    <property type="entry name" value="ABC_transporter-like_CS"/>
</dbReference>
<dbReference type="InterPro" id="IPR050388">
    <property type="entry name" value="ABC_Ni/Peptide_Import"/>
</dbReference>
<keyword evidence="16" id="KW-1185">Reference proteome</keyword>
<dbReference type="PROSITE" id="PS00211">
    <property type="entry name" value="ABC_TRANSPORTER_1"/>
    <property type="match status" value="1"/>
</dbReference>
<dbReference type="InterPro" id="IPR013563">
    <property type="entry name" value="Oligopep_ABC_C"/>
</dbReference>
<dbReference type="EC" id="7.2.2.11" evidence="11"/>
<evidence type="ECO:0000256" key="12">
    <source>
        <dbReference type="ARBA" id="ARBA00044143"/>
    </source>
</evidence>
<protein>
    <recommendedName>
        <fullName evidence="12">Nickel import system ATP-binding protein NikD</fullName>
        <ecNumber evidence="11">7.2.2.11</ecNumber>
    </recommendedName>
</protein>
<keyword evidence="5" id="KW-0547">Nucleotide-binding</keyword>
<keyword evidence="8" id="KW-0406">Ion transport</keyword>